<protein>
    <submittedName>
        <fullName evidence="2">Uncharacterized protein</fullName>
    </submittedName>
</protein>
<dbReference type="EMBL" id="JACHOQ010000004">
    <property type="protein sequence ID" value="MBB5740350.1"/>
    <property type="molecule type" value="Genomic_DNA"/>
</dbReference>
<comment type="caution">
    <text evidence="2">The sequence shown here is derived from an EMBL/GenBank/DDBJ whole genome shotgun (WGS) entry which is preliminary data.</text>
</comment>
<sequence length="73" mass="7694">MSTMQIASEETLRAGRRIVEQYGSWSAAIAKGERRDDGVVILPAPPSVATTAQAEAPAQAQAKMQAKTPARAV</sequence>
<dbReference type="GeneID" id="88841271"/>
<evidence type="ECO:0000313" key="3">
    <source>
        <dbReference type="Proteomes" id="UP000527324"/>
    </source>
</evidence>
<feature type="region of interest" description="Disordered" evidence="1">
    <location>
        <begin position="49"/>
        <end position="73"/>
    </location>
</feature>
<gene>
    <name evidence="2" type="ORF">GGQ93_002068</name>
</gene>
<evidence type="ECO:0000313" key="2">
    <source>
        <dbReference type="EMBL" id="MBB5740350.1"/>
    </source>
</evidence>
<accession>A0A7W9F8U7</accession>
<name>A0A7W9F8U7_9CAUL</name>
<dbReference type="Proteomes" id="UP000527324">
    <property type="component" value="Unassembled WGS sequence"/>
</dbReference>
<organism evidence="2 3">
    <name type="scientific">Brevundimonas aurantiaca</name>
    <dbReference type="NCBI Taxonomy" id="74316"/>
    <lineage>
        <taxon>Bacteria</taxon>
        <taxon>Pseudomonadati</taxon>
        <taxon>Pseudomonadota</taxon>
        <taxon>Alphaproteobacteria</taxon>
        <taxon>Caulobacterales</taxon>
        <taxon>Caulobacteraceae</taxon>
        <taxon>Brevundimonas</taxon>
    </lineage>
</organism>
<reference evidence="2 3" key="1">
    <citation type="submission" date="2020-08" db="EMBL/GenBank/DDBJ databases">
        <title>Genomic Encyclopedia of Type Strains, Phase IV (KMG-IV): sequencing the most valuable type-strain genomes for metagenomic binning, comparative biology and taxonomic classification.</title>
        <authorList>
            <person name="Goeker M."/>
        </authorList>
    </citation>
    <scope>NUCLEOTIDE SEQUENCE [LARGE SCALE GENOMIC DNA]</scope>
    <source>
        <strain evidence="2 3">DSM 4731</strain>
    </source>
</reference>
<keyword evidence="3" id="KW-1185">Reference proteome</keyword>
<proteinExistence type="predicted"/>
<dbReference type="AlphaFoldDB" id="A0A7W9F8U7"/>
<dbReference type="RefSeq" id="WP_054764883.1">
    <property type="nucleotide sequence ID" value="NZ_CAJFZW010000018.1"/>
</dbReference>
<evidence type="ECO:0000256" key="1">
    <source>
        <dbReference type="SAM" id="MobiDB-lite"/>
    </source>
</evidence>